<protein>
    <recommendedName>
        <fullName evidence="7">Rho1 guanine nucleotide exchange factor 1</fullName>
    </recommendedName>
</protein>
<dbReference type="InterPro" id="IPR000219">
    <property type="entry name" value="DH_dom"/>
</dbReference>
<evidence type="ECO:0000256" key="1">
    <source>
        <dbReference type="ARBA" id="ARBA00022658"/>
    </source>
</evidence>
<dbReference type="CDD" id="cd00160">
    <property type="entry name" value="RhoGEF"/>
    <property type="match status" value="1"/>
</dbReference>
<dbReference type="InterPro" id="IPR001180">
    <property type="entry name" value="CNH_dom"/>
</dbReference>
<accession>A0ABR3G0Q1</accession>
<keyword evidence="6" id="KW-1185">Reference proteome</keyword>
<evidence type="ECO:0008006" key="7">
    <source>
        <dbReference type="Google" id="ProtNLM"/>
    </source>
</evidence>
<dbReference type="Gene3D" id="1.20.900.10">
    <property type="entry name" value="Dbl homology (DH) domain"/>
    <property type="match status" value="1"/>
</dbReference>
<dbReference type="Pfam" id="PF00621">
    <property type="entry name" value="RhoGEF"/>
    <property type="match status" value="1"/>
</dbReference>
<dbReference type="PROSITE" id="PS50010">
    <property type="entry name" value="DH_2"/>
    <property type="match status" value="1"/>
</dbReference>
<dbReference type="SMART" id="SM00036">
    <property type="entry name" value="CNH"/>
    <property type="match status" value="1"/>
</dbReference>
<evidence type="ECO:0000259" key="4">
    <source>
        <dbReference type="PROSITE" id="PS50219"/>
    </source>
</evidence>
<feature type="region of interest" description="Disordered" evidence="2">
    <location>
        <begin position="1"/>
        <end position="24"/>
    </location>
</feature>
<feature type="domain" description="CNH" evidence="4">
    <location>
        <begin position="449"/>
        <end position="784"/>
    </location>
</feature>
<dbReference type="PROSITE" id="PS50219">
    <property type="entry name" value="CNH"/>
    <property type="match status" value="1"/>
</dbReference>
<sequence length="837" mass="94467">MVSIASSYRHEDDDYGAESTESTSIDGIRRFQSGELPEKEQEWHRLVPPEAIEALGKSEVQRQSVIFEIFKSEREYVADLQAVQDVFITPLKNASPPIIAPAKLSAFVNEVFGNFSQILSHHRRMLDALFSRQREQHPLIQSLADIVLDCTLKSDYRSGYEVYIKHYPLAESHHRREMKANTSYQAFIQSAANDRRIRKRDLVTFLSRPVTRLPRLNLLLEQTLKLTDEEHPDKETLPIILNILSDTIKSTQPGIEAAESKVKFWSLCESLDFQKGEIIDMDLYDNSRSLIYTGPTFRRSRSGHGWIEHSCALLDNYFIITREETKANGVVRRKLMSRPLYLSYLRLGPFDSPPETRKEHKTGGTLSGLLYQNVTVYPFTIYHGSNTLGRRYTLYVASDGIRQKWRNAFVDAMAVHQARQEGNMFFVPQTLTQKFFRVTAPRQGSVTVTGRITAAVPFVVDGREFLAVATPTGIYVSLRSDESYRKALDHNNVASMAALQTFGAKAFNRLVVHEETSLVSYNLQALGRMALGHTDPKSVSASRERVAPADINVLFFKHLHIGQRVFVIYASKKFLQSSLNLHVLEAVDASDADLTPKKRKAPSGPRSFRPYGEPGYVPKDAYDITPLVKTIGICSRDGIVVVDPTKYDYSFEPDTFAKTVPFSLSKSLVSVVPDLSGASDNPPLQNLKDRLSDSKALGLVKSNQDELLVIYDTIGFYITKHGKPSRQCGFIKWETTASSFAHHGGHILLFSSQFIEIRQIVTGRLVQVVEGQDIRYLYSSPRLDLNESILVVMRGERNDKVGVMEKIVELKETREIGFGAATPIGAIPPSMWEEWDM</sequence>
<evidence type="ECO:0000313" key="6">
    <source>
        <dbReference type="Proteomes" id="UP001465976"/>
    </source>
</evidence>
<dbReference type="PANTHER" id="PTHR46572:SF1">
    <property type="entry name" value="RHO1 GUANINE NUCLEOTIDE EXCHANGE FACTOR TUS1"/>
    <property type="match status" value="1"/>
</dbReference>
<organism evidence="5 6">
    <name type="scientific">Marasmius crinis-equi</name>
    <dbReference type="NCBI Taxonomy" id="585013"/>
    <lineage>
        <taxon>Eukaryota</taxon>
        <taxon>Fungi</taxon>
        <taxon>Dikarya</taxon>
        <taxon>Basidiomycota</taxon>
        <taxon>Agaricomycotina</taxon>
        <taxon>Agaricomycetes</taxon>
        <taxon>Agaricomycetidae</taxon>
        <taxon>Agaricales</taxon>
        <taxon>Marasmiineae</taxon>
        <taxon>Marasmiaceae</taxon>
        <taxon>Marasmius</taxon>
    </lineage>
</organism>
<dbReference type="SUPFAM" id="SSF48065">
    <property type="entry name" value="DBL homology domain (DH-domain)"/>
    <property type="match status" value="1"/>
</dbReference>
<dbReference type="SMART" id="SM00325">
    <property type="entry name" value="RhoGEF"/>
    <property type="match status" value="1"/>
</dbReference>
<evidence type="ECO:0000259" key="3">
    <source>
        <dbReference type="PROSITE" id="PS50010"/>
    </source>
</evidence>
<dbReference type="InterPro" id="IPR035899">
    <property type="entry name" value="DBL_dom_sf"/>
</dbReference>
<dbReference type="Proteomes" id="UP001465976">
    <property type="component" value="Unassembled WGS sequence"/>
</dbReference>
<reference evidence="5 6" key="1">
    <citation type="submission" date="2024-02" db="EMBL/GenBank/DDBJ databases">
        <title>A draft genome for the cacao thread blight pathogen Marasmius crinis-equi.</title>
        <authorList>
            <person name="Cohen S.P."/>
            <person name="Baruah I.K."/>
            <person name="Amoako-Attah I."/>
            <person name="Bukari Y."/>
            <person name="Meinhardt L.W."/>
            <person name="Bailey B.A."/>
        </authorList>
    </citation>
    <scope>NUCLEOTIDE SEQUENCE [LARGE SCALE GENOMIC DNA]</scope>
    <source>
        <strain evidence="5 6">GH-76</strain>
    </source>
</reference>
<dbReference type="Gene3D" id="2.30.29.30">
    <property type="entry name" value="Pleckstrin-homology domain (PH domain)/Phosphotyrosine-binding domain (PTB)"/>
    <property type="match status" value="1"/>
</dbReference>
<gene>
    <name evidence="5" type="ORF">V5O48_001067</name>
</gene>
<dbReference type="InterPro" id="IPR001849">
    <property type="entry name" value="PH_domain"/>
</dbReference>
<feature type="domain" description="DH" evidence="3">
    <location>
        <begin position="61"/>
        <end position="254"/>
    </location>
</feature>
<proteinExistence type="predicted"/>
<dbReference type="SMART" id="SM00233">
    <property type="entry name" value="PH"/>
    <property type="match status" value="1"/>
</dbReference>
<evidence type="ECO:0000256" key="2">
    <source>
        <dbReference type="SAM" id="MobiDB-lite"/>
    </source>
</evidence>
<dbReference type="Pfam" id="PF00780">
    <property type="entry name" value="CNH"/>
    <property type="match status" value="1"/>
</dbReference>
<dbReference type="SUPFAM" id="SSF50729">
    <property type="entry name" value="PH domain-like"/>
    <property type="match status" value="1"/>
</dbReference>
<name>A0ABR3G0Q1_9AGAR</name>
<keyword evidence="1" id="KW-0344">Guanine-nucleotide releasing factor</keyword>
<evidence type="ECO:0000313" key="5">
    <source>
        <dbReference type="EMBL" id="KAL0580975.1"/>
    </source>
</evidence>
<comment type="caution">
    <text evidence="5">The sequence shown here is derived from an EMBL/GenBank/DDBJ whole genome shotgun (WGS) entry which is preliminary data.</text>
</comment>
<dbReference type="PANTHER" id="PTHR46572">
    <property type="entry name" value="RHO1 GDP-GTP EXCHANGE PROTEIN 1-RELATED"/>
    <property type="match status" value="1"/>
</dbReference>
<dbReference type="InterPro" id="IPR052233">
    <property type="entry name" value="Rho-type_GEFs"/>
</dbReference>
<dbReference type="EMBL" id="JBAHYK010000019">
    <property type="protein sequence ID" value="KAL0580975.1"/>
    <property type="molecule type" value="Genomic_DNA"/>
</dbReference>
<dbReference type="InterPro" id="IPR011993">
    <property type="entry name" value="PH-like_dom_sf"/>
</dbReference>